<comment type="caution">
    <text evidence="2">The sequence shown here is derived from an EMBL/GenBank/DDBJ whole genome shotgun (WGS) entry which is preliminary data.</text>
</comment>
<dbReference type="Pfam" id="PF21747">
    <property type="entry name" value="YpoC"/>
    <property type="match status" value="1"/>
</dbReference>
<evidence type="ECO:0000313" key="3">
    <source>
        <dbReference type="Proteomes" id="UP000234950"/>
    </source>
</evidence>
<sequence length="118" mass="14018">MNNRLEAAAEILAEWEDIKGQLEPLFHARNLINTKEWVEKGINLFLQFLYLTNHDNSTPNQKISYHQLSFKPVNLEERLEFIQSRPGLYHSYRQLSELMNEQEKQFVKSNIVKKSSRL</sequence>
<evidence type="ECO:0000313" key="2">
    <source>
        <dbReference type="EMBL" id="PLS03577.1"/>
    </source>
</evidence>
<reference evidence="2 3" key="1">
    <citation type="submission" date="2017-11" db="EMBL/GenBank/DDBJ databases">
        <title>Comparitive Functional Genomics of Dry Heat Resistant strains isolated from the Viking Spacecraft.</title>
        <authorList>
            <person name="Seuylemezian A."/>
            <person name="Cooper K."/>
            <person name="Vaishampayan P."/>
        </authorList>
    </citation>
    <scope>NUCLEOTIDE SEQUENCE [LARGE SCALE GENOMIC DNA]</scope>
    <source>
        <strain evidence="2 3">V32-6</strain>
    </source>
</reference>
<dbReference type="RefSeq" id="WP_101648606.1">
    <property type="nucleotide sequence ID" value="NZ_PGVE01000053.1"/>
</dbReference>
<gene>
    <name evidence="2" type="ORF">CVD27_14440</name>
</gene>
<dbReference type="InterPro" id="IPR048427">
    <property type="entry name" value="YpoC"/>
</dbReference>
<name>A0A2N5HDI4_9BACI</name>
<evidence type="ECO:0000259" key="1">
    <source>
        <dbReference type="Pfam" id="PF21747"/>
    </source>
</evidence>
<dbReference type="EMBL" id="PGVE01000053">
    <property type="protein sequence ID" value="PLS03577.1"/>
    <property type="molecule type" value="Genomic_DNA"/>
</dbReference>
<dbReference type="Proteomes" id="UP000234950">
    <property type="component" value="Unassembled WGS sequence"/>
</dbReference>
<dbReference type="OrthoDB" id="2360594at2"/>
<accession>A0A2N5HDI4</accession>
<dbReference type="AlphaFoldDB" id="A0A2N5HDI4"/>
<keyword evidence="3" id="KW-1185">Reference proteome</keyword>
<proteinExistence type="predicted"/>
<protein>
    <recommendedName>
        <fullName evidence="1">YpoC-like domain-containing protein</fullName>
    </recommendedName>
</protein>
<feature type="domain" description="YpoC-like" evidence="1">
    <location>
        <begin position="8"/>
        <end position="114"/>
    </location>
</feature>
<organism evidence="2 3">
    <name type="scientific">Neobacillus cucumis</name>
    <dbReference type="NCBI Taxonomy" id="1740721"/>
    <lineage>
        <taxon>Bacteria</taxon>
        <taxon>Bacillati</taxon>
        <taxon>Bacillota</taxon>
        <taxon>Bacilli</taxon>
        <taxon>Bacillales</taxon>
        <taxon>Bacillaceae</taxon>
        <taxon>Neobacillus</taxon>
    </lineage>
</organism>